<gene>
    <name evidence="1" type="ORF">TVAG_235090</name>
</gene>
<organism evidence="1 2">
    <name type="scientific">Trichomonas vaginalis (strain ATCC PRA-98 / G3)</name>
    <dbReference type="NCBI Taxonomy" id="412133"/>
    <lineage>
        <taxon>Eukaryota</taxon>
        <taxon>Metamonada</taxon>
        <taxon>Parabasalia</taxon>
        <taxon>Trichomonadida</taxon>
        <taxon>Trichomonadidae</taxon>
        <taxon>Trichomonas</taxon>
    </lineage>
</organism>
<accession>A2DPM8</accession>
<dbReference type="Proteomes" id="UP000001542">
    <property type="component" value="Unassembled WGS sequence"/>
</dbReference>
<evidence type="ECO:0008006" key="3">
    <source>
        <dbReference type="Google" id="ProtNLM"/>
    </source>
</evidence>
<reference evidence="1" key="1">
    <citation type="submission" date="2006-10" db="EMBL/GenBank/DDBJ databases">
        <authorList>
            <person name="Amadeo P."/>
            <person name="Zhao Q."/>
            <person name="Wortman J."/>
            <person name="Fraser-Liggett C."/>
            <person name="Carlton J."/>
        </authorList>
    </citation>
    <scope>NUCLEOTIDE SEQUENCE</scope>
    <source>
        <strain evidence="1">G3</strain>
    </source>
</reference>
<reference evidence="1" key="2">
    <citation type="journal article" date="2007" name="Science">
        <title>Draft genome sequence of the sexually transmitted pathogen Trichomonas vaginalis.</title>
        <authorList>
            <person name="Carlton J.M."/>
            <person name="Hirt R.P."/>
            <person name="Silva J.C."/>
            <person name="Delcher A.L."/>
            <person name="Schatz M."/>
            <person name="Zhao Q."/>
            <person name="Wortman J.R."/>
            <person name="Bidwell S.L."/>
            <person name="Alsmark U.C.M."/>
            <person name="Besteiro S."/>
            <person name="Sicheritz-Ponten T."/>
            <person name="Noel C.J."/>
            <person name="Dacks J.B."/>
            <person name="Foster P.G."/>
            <person name="Simillion C."/>
            <person name="Van de Peer Y."/>
            <person name="Miranda-Saavedra D."/>
            <person name="Barton G.J."/>
            <person name="Westrop G.D."/>
            <person name="Mueller S."/>
            <person name="Dessi D."/>
            <person name="Fiori P.L."/>
            <person name="Ren Q."/>
            <person name="Paulsen I."/>
            <person name="Zhang H."/>
            <person name="Bastida-Corcuera F.D."/>
            <person name="Simoes-Barbosa A."/>
            <person name="Brown M.T."/>
            <person name="Hayes R.D."/>
            <person name="Mukherjee M."/>
            <person name="Okumura C.Y."/>
            <person name="Schneider R."/>
            <person name="Smith A.J."/>
            <person name="Vanacova S."/>
            <person name="Villalvazo M."/>
            <person name="Haas B.J."/>
            <person name="Pertea M."/>
            <person name="Feldblyum T.V."/>
            <person name="Utterback T.R."/>
            <person name="Shu C.L."/>
            <person name="Osoegawa K."/>
            <person name="de Jong P.J."/>
            <person name="Hrdy I."/>
            <person name="Horvathova L."/>
            <person name="Zubacova Z."/>
            <person name="Dolezal P."/>
            <person name="Malik S.B."/>
            <person name="Logsdon J.M. Jr."/>
            <person name="Henze K."/>
            <person name="Gupta A."/>
            <person name="Wang C.C."/>
            <person name="Dunne R.L."/>
            <person name="Upcroft J.A."/>
            <person name="Upcroft P."/>
            <person name="White O."/>
            <person name="Salzberg S.L."/>
            <person name="Tang P."/>
            <person name="Chiu C.-H."/>
            <person name="Lee Y.-S."/>
            <person name="Embley T.M."/>
            <person name="Coombs G.H."/>
            <person name="Mottram J.C."/>
            <person name="Tachezy J."/>
            <person name="Fraser-Liggett C.M."/>
            <person name="Johnson P.J."/>
        </authorList>
    </citation>
    <scope>NUCLEOTIDE SEQUENCE [LARGE SCALE GENOMIC DNA]</scope>
    <source>
        <strain evidence="1">G3</strain>
    </source>
</reference>
<dbReference type="VEuPathDB" id="TrichDB:TVAGG3_0935150"/>
<dbReference type="SMR" id="A2DPM8"/>
<proteinExistence type="predicted"/>
<evidence type="ECO:0000313" key="2">
    <source>
        <dbReference type="Proteomes" id="UP000001542"/>
    </source>
</evidence>
<name>A2DPM8_TRIV3</name>
<dbReference type="EMBL" id="DS113228">
    <property type="protein sequence ID" value="EAY17628.1"/>
    <property type="molecule type" value="Genomic_DNA"/>
</dbReference>
<dbReference type="AlphaFoldDB" id="A2DPM8"/>
<dbReference type="InParanoid" id="A2DPM8"/>
<keyword evidence="2" id="KW-1185">Reference proteome</keyword>
<dbReference type="RefSeq" id="XP_001329763.1">
    <property type="nucleotide sequence ID" value="XM_001329728.1"/>
</dbReference>
<dbReference type="InterPro" id="IPR035892">
    <property type="entry name" value="C2_domain_sf"/>
</dbReference>
<sequence>MRSSFGFANNNEYLPLMNGNKAYIRIDSVNAGGFPVNNKTALIACVGPRSTFMRHQAEFTPKTNPSNTWEFNYTNSSRASFVFCLFKKHLFGGDEEIGEIELRLSAFELNTVVSNKFTLKSPNPRIAPATAVISVHLCEDGSFPFCAPLDGKVLSNPEIEHAKTYFK</sequence>
<dbReference type="KEGG" id="tva:4775644"/>
<dbReference type="VEuPathDB" id="TrichDB:TVAG_235090"/>
<evidence type="ECO:0000313" key="1">
    <source>
        <dbReference type="EMBL" id="EAY17628.1"/>
    </source>
</evidence>
<dbReference type="SUPFAM" id="SSF49562">
    <property type="entry name" value="C2 domain (Calcium/lipid-binding domain, CaLB)"/>
    <property type="match status" value="1"/>
</dbReference>
<protein>
    <recommendedName>
        <fullName evidence="3">C2 NT-type domain-containing protein</fullName>
    </recommendedName>
</protein>